<dbReference type="OrthoDB" id="6134459at2759"/>
<keyword evidence="1" id="KW-0732">Signal</keyword>
<gene>
    <name evidence="2" type="ORF">X975_15726</name>
</gene>
<protein>
    <recommendedName>
        <fullName evidence="4">SMB domain-containing protein</fullName>
    </recommendedName>
</protein>
<dbReference type="InterPro" id="IPR053231">
    <property type="entry name" value="GPCR_LN-TM7"/>
</dbReference>
<dbReference type="AlphaFoldDB" id="A0A087TL20"/>
<keyword evidence="3" id="KW-1185">Reference proteome</keyword>
<dbReference type="Proteomes" id="UP000054359">
    <property type="component" value="Unassembled WGS sequence"/>
</dbReference>
<dbReference type="PANTHER" id="PTHR45902">
    <property type="entry name" value="LATROPHILIN RECEPTOR-LIKE PROTEIN A"/>
    <property type="match status" value="1"/>
</dbReference>
<evidence type="ECO:0000313" key="3">
    <source>
        <dbReference type="Proteomes" id="UP000054359"/>
    </source>
</evidence>
<evidence type="ECO:0000256" key="1">
    <source>
        <dbReference type="SAM" id="SignalP"/>
    </source>
</evidence>
<dbReference type="STRING" id="407821.A0A087TL20"/>
<feature type="chain" id="PRO_5001829732" description="SMB domain-containing protein" evidence="1">
    <location>
        <begin position="24"/>
        <end position="318"/>
    </location>
</feature>
<dbReference type="EMBL" id="KK115719">
    <property type="protein sequence ID" value="KFM65809.1"/>
    <property type="molecule type" value="Genomic_DNA"/>
</dbReference>
<organism evidence="2 3">
    <name type="scientific">Stegodyphus mimosarum</name>
    <name type="common">African social velvet spider</name>
    <dbReference type="NCBI Taxonomy" id="407821"/>
    <lineage>
        <taxon>Eukaryota</taxon>
        <taxon>Metazoa</taxon>
        <taxon>Ecdysozoa</taxon>
        <taxon>Arthropoda</taxon>
        <taxon>Chelicerata</taxon>
        <taxon>Arachnida</taxon>
        <taxon>Araneae</taxon>
        <taxon>Araneomorphae</taxon>
        <taxon>Entelegynae</taxon>
        <taxon>Eresoidea</taxon>
        <taxon>Eresidae</taxon>
        <taxon>Stegodyphus</taxon>
    </lineage>
</organism>
<sequence length="318" mass="35767">MKRGKSLLTFVTFTFASILNVHTLDYSDLEAIGVACRNRDSCTSPTRHTAFNETNCECDRSCSIFNDCCIDSTYRSSTRGSNSQGRRWTCMPFGNEPNTGAYVVNNCSRDFSGSQEVKRKCQTDDDISDPLLSVPVTDTSLRVTYKNRYCAECNFVSPSSLTSWLILINCESLEHVSDVTDNYVWSNLKYRSDLKQWGVEVNNDTEQFHSCNLIFDMPSYVTRDVRLCRANIVSTCPDNWRRLPVKRACESYLAMVYKTGNDDQAFRNPHCALCNGLSVDALVCDKGVSGKRRKPLSFALLLDINQSDGDQVGVSIQP</sequence>
<proteinExistence type="predicted"/>
<dbReference type="PANTHER" id="PTHR45902:SF1">
    <property type="entry name" value="LATROPHILIN RECEPTOR-LIKE PROTEIN A"/>
    <property type="match status" value="1"/>
</dbReference>
<accession>A0A087TL20</accession>
<name>A0A087TL20_STEMI</name>
<feature type="signal peptide" evidence="1">
    <location>
        <begin position="1"/>
        <end position="23"/>
    </location>
</feature>
<reference evidence="2 3" key="1">
    <citation type="submission" date="2013-11" db="EMBL/GenBank/DDBJ databases">
        <title>Genome sequencing of Stegodyphus mimosarum.</title>
        <authorList>
            <person name="Bechsgaard J."/>
        </authorList>
    </citation>
    <scope>NUCLEOTIDE SEQUENCE [LARGE SCALE GENOMIC DNA]</scope>
</reference>
<evidence type="ECO:0008006" key="4">
    <source>
        <dbReference type="Google" id="ProtNLM"/>
    </source>
</evidence>
<feature type="non-terminal residue" evidence="2">
    <location>
        <position position="318"/>
    </location>
</feature>
<dbReference type="OMA" id="GNCICEN"/>
<evidence type="ECO:0000313" key="2">
    <source>
        <dbReference type="EMBL" id="KFM65809.1"/>
    </source>
</evidence>